<dbReference type="HOGENOM" id="CLU_050376_0_0_9"/>
<dbReference type="PaxDb" id="411902-CLOBOL_03151"/>
<dbReference type="EMBL" id="ABCC02000029">
    <property type="protein sequence ID" value="EDP16385.1"/>
    <property type="molecule type" value="Genomic_DNA"/>
</dbReference>
<feature type="modified residue" description="Pyruvic acid (Cys)" evidence="2">
    <location>
        <position position="257"/>
    </location>
</feature>
<organism evidence="3 4">
    <name type="scientific">Enterocloster bolteae (strain ATCC BAA-613 / DSM 15670 / CCUG 46953 / JCM 12243 / WAL 16351)</name>
    <name type="common">Clostridium bolteae</name>
    <dbReference type="NCBI Taxonomy" id="411902"/>
    <lineage>
        <taxon>Bacteria</taxon>
        <taxon>Bacillati</taxon>
        <taxon>Bacillota</taxon>
        <taxon>Clostridia</taxon>
        <taxon>Lachnospirales</taxon>
        <taxon>Lachnospiraceae</taxon>
        <taxon>Enterocloster</taxon>
    </lineage>
</organism>
<feature type="active site" description="Schiff-base intermediate with substrate; via pyruvic acid" evidence="1">
    <location>
        <position position="257"/>
    </location>
</feature>
<keyword evidence="1" id="KW-0704">Schiff base</keyword>
<reference evidence="3 4" key="2">
    <citation type="submission" date="2007-09" db="EMBL/GenBank/DDBJ databases">
        <title>Draft genome sequence of Clostridium bolteae (ATCC BAA-613).</title>
        <authorList>
            <person name="Sudarsanam P."/>
            <person name="Ley R."/>
            <person name="Guruge J."/>
            <person name="Turnbaugh P.J."/>
            <person name="Mahowald M."/>
            <person name="Liep D."/>
            <person name="Gordon J."/>
        </authorList>
    </citation>
    <scope>NUCLEOTIDE SEQUENCE [LARGE SCALE GENOMIC DNA]</scope>
    <source>
        <strain evidence="4">ATCC BAA-613 / DSM 15670 / CCUG 46953 / JCM 12243 / WAL 16351</strain>
    </source>
</reference>
<dbReference type="InterPro" id="IPR053594">
    <property type="entry name" value="Sarcosine_Reductase_Comp"/>
</dbReference>
<dbReference type="GO" id="GO:0050485">
    <property type="term" value="F:oxidoreductase activity, acting on X-H and Y-H to form an X-Y bond, with a disulfide as acceptor"/>
    <property type="evidence" value="ECO:0007669"/>
    <property type="project" value="InterPro"/>
</dbReference>
<dbReference type="Proteomes" id="UP000005396">
    <property type="component" value="Unassembled WGS sequence"/>
</dbReference>
<dbReference type="NCBIfam" id="NF040793">
    <property type="entry name" value="sarcosine_GrdG"/>
    <property type="match status" value="1"/>
</dbReference>
<dbReference type="PIRSF" id="PIRSF011588">
    <property type="entry name" value="Gly_sarc_betain_red_a/b"/>
    <property type="match status" value="1"/>
</dbReference>
<gene>
    <name evidence="3" type="ORF">CLOBOL_03151</name>
</gene>
<dbReference type="InterPro" id="IPR015417">
    <property type="entry name" value="Gly_reductase_pB_sua/b"/>
</dbReference>
<evidence type="ECO:0000313" key="4">
    <source>
        <dbReference type="Proteomes" id="UP000005396"/>
    </source>
</evidence>
<keyword evidence="2" id="KW-0670">Pyruvate</keyword>
<dbReference type="Pfam" id="PF09338">
    <property type="entry name" value="Gly_reductase"/>
    <property type="match status" value="1"/>
</dbReference>
<sequence>MDNQAVKYKEVEVFHMKLELGKIFIKDIRFDDKTHVKDGVLYVNKEEVEKLVLEDDKLTGCHVDIAKPGESVRITPVKDVIEPRVKVSGGEIFPGVIGKVSPQVGTGRTHALEGCCVVTVGKIVGFQEGVIDMSGPAADYCPFSQTYNLCVVVEPADGLETHVYEKAARMAGLKVATYVGEAARELEPDEIVTYETKPIFEQAAMYPDLPKVGYIHMLQSQGLLHDTYYYGVDAKQFIPTFMYPTEIMDGAIVSGNCVAPCDKVTTYHHFHNPVIEDCYKHHGKDINFMGVILTNENVFLADKERHSDMVAKLCNWMGLDGVLITEEGYGNPDTDLMMNCRKVERAGTKVVLITDEFPGKDGKSQSLADVCEEADALASCGQGNATLQFPAMDKVIGTQDFIEMQIGGWDGCKNPDGSFEAELQIIIASTIANGFNKLAARGY</sequence>
<proteinExistence type="predicted"/>
<evidence type="ECO:0008006" key="5">
    <source>
        <dbReference type="Google" id="ProtNLM"/>
    </source>
</evidence>
<dbReference type="InterPro" id="IPR016585">
    <property type="entry name" value="Gly/sarc/bet_Rdtase_B_asu/bsu"/>
</dbReference>
<dbReference type="eggNOG" id="ENOG502Z8C4">
    <property type="taxonomic scope" value="Bacteria"/>
</dbReference>
<dbReference type="AlphaFoldDB" id="A8RRZ7"/>
<evidence type="ECO:0000256" key="2">
    <source>
        <dbReference type="PIRSR" id="PIRSR011588-51"/>
    </source>
</evidence>
<accession>A8RRZ7</accession>
<evidence type="ECO:0000256" key="1">
    <source>
        <dbReference type="PIRSR" id="PIRSR011588-50"/>
    </source>
</evidence>
<name>A8RRZ7_ENTBW</name>
<comment type="caution">
    <text evidence="3">The sequence shown here is derived from an EMBL/GenBank/DDBJ whole genome shotgun (WGS) entry which is preliminary data.</text>
</comment>
<protein>
    <recommendedName>
        <fullName evidence="5">Beta-aspartyl-peptidase</fullName>
    </recommendedName>
</protein>
<reference evidence="3 4" key="1">
    <citation type="submission" date="2007-08" db="EMBL/GenBank/DDBJ databases">
        <authorList>
            <person name="Fulton L."/>
            <person name="Clifton S."/>
            <person name="Fulton B."/>
            <person name="Xu J."/>
            <person name="Minx P."/>
            <person name="Pepin K.H."/>
            <person name="Johnson M."/>
            <person name="Thiruvilangam P."/>
            <person name="Bhonagiri V."/>
            <person name="Nash W.E."/>
            <person name="Mardis E.R."/>
            <person name="Wilson R.K."/>
        </authorList>
    </citation>
    <scope>NUCLEOTIDE SEQUENCE [LARGE SCALE GENOMIC DNA]</scope>
    <source>
        <strain evidence="4">ATCC BAA-613 / DSM 15670 / CCUG 46953 / JCM 12243 / WAL 16351</strain>
    </source>
</reference>
<evidence type="ECO:0000313" key="3">
    <source>
        <dbReference type="EMBL" id="EDP16385.1"/>
    </source>
</evidence>